<dbReference type="EMBL" id="SDAM02000027">
    <property type="protein sequence ID" value="KAH6836068.1"/>
    <property type="molecule type" value="Genomic_DNA"/>
</dbReference>
<protein>
    <submittedName>
        <fullName evidence="2">Uncharacterized protein</fullName>
    </submittedName>
</protein>
<feature type="region of interest" description="Disordered" evidence="1">
    <location>
        <begin position="1"/>
        <end position="31"/>
    </location>
</feature>
<organism evidence="2 3">
    <name type="scientific">Perilla frutescens var. hirtella</name>
    <name type="common">Perilla citriodora</name>
    <name type="synonym">Perilla setoyensis</name>
    <dbReference type="NCBI Taxonomy" id="608512"/>
    <lineage>
        <taxon>Eukaryota</taxon>
        <taxon>Viridiplantae</taxon>
        <taxon>Streptophyta</taxon>
        <taxon>Embryophyta</taxon>
        <taxon>Tracheophyta</taxon>
        <taxon>Spermatophyta</taxon>
        <taxon>Magnoliopsida</taxon>
        <taxon>eudicotyledons</taxon>
        <taxon>Gunneridae</taxon>
        <taxon>Pentapetalae</taxon>
        <taxon>asterids</taxon>
        <taxon>lamiids</taxon>
        <taxon>Lamiales</taxon>
        <taxon>Lamiaceae</taxon>
        <taxon>Nepetoideae</taxon>
        <taxon>Elsholtzieae</taxon>
        <taxon>Perilla</taxon>
    </lineage>
</organism>
<reference evidence="2 3" key="1">
    <citation type="journal article" date="2021" name="Nat. Commun.">
        <title>Incipient diploidization of the medicinal plant Perilla within 10,000 years.</title>
        <authorList>
            <person name="Zhang Y."/>
            <person name="Shen Q."/>
            <person name="Leng L."/>
            <person name="Zhang D."/>
            <person name="Chen S."/>
            <person name="Shi Y."/>
            <person name="Ning Z."/>
            <person name="Chen S."/>
        </authorList>
    </citation>
    <scope>NUCLEOTIDE SEQUENCE [LARGE SCALE GENOMIC DNA]</scope>
    <source>
        <strain evidence="3">cv. PC099</strain>
    </source>
</reference>
<name>A0AAD4JLG4_PERFH</name>
<evidence type="ECO:0000313" key="2">
    <source>
        <dbReference type="EMBL" id="KAH6836068.1"/>
    </source>
</evidence>
<gene>
    <name evidence="2" type="ORF">C2S53_012036</name>
</gene>
<comment type="caution">
    <text evidence="2">The sequence shown here is derived from an EMBL/GenBank/DDBJ whole genome shotgun (WGS) entry which is preliminary data.</text>
</comment>
<proteinExistence type="predicted"/>
<sequence>MDSNSKKNGKQAAGMTKATVFPKKGPSVLDRSGKAIGKYAVEAGKSALKAVDDHKKKSKVGPM</sequence>
<accession>A0AAD4JLG4</accession>
<evidence type="ECO:0000256" key="1">
    <source>
        <dbReference type="SAM" id="MobiDB-lite"/>
    </source>
</evidence>
<evidence type="ECO:0000313" key="3">
    <source>
        <dbReference type="Proteomes" id="UP001190926"/>
    </source>
</evidence>
<dbReference type="Proteomes" id="UP001190926">
    <property type="component" value="Unassembled WGS sequence"/>
</dbReference>
<keyword evidence="3" id="KW-1185">Reference proteome</keyword>
<dbReference type="AlphaFoldDB" id="A0AAD4JLG4"/>